<dbReference type="RefSeq" id="WP_145374630.1">
    <property type="nucleotide sequence ID" value="NZ_CAXBED010000256.1"/>
</dbReference>
<gene>
    <name evidence="1" type="ORF">Mal52_10670</name>
</gene>
<evidence type="ECO:0000313" key="1">
    <source>
        <dbReference type="EMBL" id="QDU42600.1"/>
    </source>
</evidence>
<dbReference type="AlphaFoldDB" id="A0A517ZJE4"/>
<dbReference type="KEGG" id="sdyn:Mal52_10670"/>
<dbReference type="EMBL" id="CP036276">
    <property type="protein sequence ID" value="QDU42600.1"/>
    <property type="molecule type" value="Genomic_DNA"/>
</dbReference>
<sequence length="88" mass="10004">MSTTTTYLDRFLEPMTEAFTPEMARTIVELRADAESESRIQTLREKGNNGTLSPEEDAEYKEFVEAVDVVSIIQAKARRFLAQYPDSP</sequence>
<organism evidence="1 2">
    <name type="scientific">Symmachiella dynata</name>
    <dbReference type="NCBI Taxonomy" id="2527995"/>
    <lineage>
        <taxon>Bacteria</taxon>
        <taxon>Pseudomonadati</taxon>
        <taxon>Planctomycetota</taxon>
        <taxon>Planctomycetia</taxon>
        <taxon>Planctomycetales</taxon>
        <taxon>Planctomycetaceae</taxon>
        <taxon>Symmachiella</taxon>
    </lineage>
</organism>
<evidence type="ECO:0000313" key="2">
    <source>
        <dbReference type="Proteomes" id="UP000319383"/>
    </source>
</evidence>
<accession>A0A517ZJE4</accession>
<name>A0A517ZJE4_9PLAN</name>
<protein>
    <submittedName>
        <fullName evidence="1">Uncharacterized protein</fullName>
    </submittedName>
</protein>
<reference evidence="1 2" key="1">
    <citation type="submission" date="2019-02" db="EMBL/GenBank/DDBJ databases">
        <title>Deep-cultivation of Planctomycetes and their phenomic and genomic characterization uncovers novel biology.</title>
        <authorList>
            <person name="Wiegand S."/>
            <person name="Jogler M."/>
            <person name="Boedeker C."/>
            <person name="Pinto D."/>
            <person name="Vollmers J."/>
            <person name="Rivas-Marin E."/>
            <person name="Kohn T."/>
            <person name="Peeters S.H."/>
            <person name="Heuer A."/>
            <person name="Rast P."/>
            <person name="Oberbeckmann S."/>
            <person name="Bunk B."/>
            <person name="Jeske O."/>
            <person name="Meyerdierks A."/>
            <person name="Storesund J.E."/>
            <person name="Kallscheuer N."/>
            <person name="Luecker S."/>
            <person name="Lage O.M."/>
            <person name="Pohl T."/>
            <person name="Merkel B.J."/>
            <person name="Hornburger P."/>
            <person name="Mueller R.-W."/>
            <person name="Bruemmer F."/>
            <person name="Labrenz M."/>
            <person name="Spormann A.M."/>
            <person name="Op den Camp H."/>
            <person name="Overmann J."/>
            <person name="Amann R."/>
            <person name="Jetten M.S.M."/>
            <person name="Mascher T."/>
            <person name="Medema M.H."/>
            <person name="Devos D.P."/>
            <person name="Kaster A.-K."/>
            <person name="Ovreas L."/>
            <person name="Rohde M."/>
            <person name="Galperin M.Y."/>
            <person name="Jogler C."/>
        </authorList>
    </citation>
    <scope>NUCLEOTIDE SEQUENCE [LARGE SCALE GENOMIC DNA]</scope>
    <source>
        <strain evidence="1 2">Mal52</strain>
    </source>
</reference>
<proteinExistence type="predicted"/>
<dbReference type="Proteomes" id="UP000319383">
    <property type="component" value="Chromosome"/>
</dbReference>
<keyword evidence="2" id="KW-1185">Reference proteome</keyword>